<gene>
    <name evidence="2" type="ORF">O181_061714</name>
</gene>
<feature type="region of interest" description="Disordered" evidence="1">
    <location>
        <begin position="56"/>
        <end position="86"/>
    </location>
</feature>
<keyword evidence="3" id="KW-1185">Reference proteome</keyword>
<proteinExistence type="predicted"/>
<evidence type="ECO:0000313" key="2">
    <source>
        <dbReference type="EMBL" id="MBW0521999.1"/>
    </source>
</evidence>
<dbReference type="Proteomes" id="UP000765509">
    <property type="component" value="Unassembled WGS sequence"/>
</dbReference>
<reference evidence="2" key="1">
    <citation type="submission" date="2021-03" db="EMBL/GenBank/DDBJ databases">
        <title>Draft genome sequence of rust myrtle Austropuccinia psidii MF-1, a brazilian biotype.</title>
        <authorList>
            <person name="Quecine M.C."/>
            <person name="Pachon D.M.R."/>
            <person name="Bonatelli M.L."/>
            <person name="Correr F.H."/>
            <person name="Franceschini L.M."/>
            <person name="Leite T.F."/>
            <person name="Margarido G.R.A."/>
            <person name="Almeida C.A."/>
            <person name="Ferrarezi J.A."/>
            <person name="Labate C.A."/>
        </authorList>
    </citation>
    <scope>NUCLEOTIDE SEQUENCE</scope>
    <source>
        <strain evidence="2">MF-1</strain>
    </source>
</reference>
<organism evidence="2 3">
    <name type="scientific">Austropuccinia psidii MF-1</name>
    <dbReference type="NCBI Taxonomy" id="1389203"/>
    <lineage>
        <taxon>Eukaryota</taxon>
        <taxon>Fungi</taxon>
        <taxon>Dikarya</taxon>
        <taxon>Basidiomycota</taxon>
        <taxon>Pucciniomycotina</taxon>
        <taxon>Pucciniomycetes</taxon>
        <taxon>Pucciniales</taxon>
        <taxon>Sphaerophragmiaceae</taxon>
        <taxon>Austropuccinia</taxon>
    </lineage>
</organism>
<comment type="caution">
    <text evidence="2">The sequence shown here is derived from an EMBL/GenBank/DDBJ whole genome shotgun (WGS) entry which is preliminary data.</text>
</comment>
<dbReference type="AlphaFoldDB" id="A0A9Q3EIR1"/>
<sequence length="86" mass="9469">MEGYVLSSLAPPTPQISFPIEHGQQEVQPRIALGRAWSNPSEDISQIDTLARSYGTNQRMQSHQEAQTPGGEGNQDKCQTDSMIKV</sequence>
<dbReference type="EMBL" id="AVOT02029240">
    <property type="protein sequence ID" value="MBW0521999.1"/>
    <property type="molecule type" value="Genomic_DNA"/>
</dbReference>
<accession>A0A9Q3EIR1</accession>
<evidence type="ECO:0000256" key="1">
    <source>
        <dbReference type="SAM" id="MobiDB-lite"/>
    </source>
</evidence>
<feature type="compositionally biased region" description="Polar residues" evidence="1">
    <location>
        <begin position="56"/>
        <end position="67"/>
    </location>
</feature>
<protein>
    <submittedName>
        <fullName evidence="2">Uncharacterized protein</fullName>
    </submittedName>
</protein>
<name>A0A9Q3EIR1_9BASI</name>
<evidence type="ECO:0000313" key="3">
    <source>
        <dbReference type="Proteomes" id="UP000765509"/>
    </source>
</evidence>